<dbReference type="EMBL" id="OZ035843">
    <property type="protein sequence ID" value="CAL1596769.1"/>
    <property type="molecule type" value="Genomic_DNA"/>
</dbReference>
<evidence type="ECO:0000313" key="3">
    <source>
        <dbReference type="Proteomes" id="UP001497482"/>
    </source>
</evidence>
<reference evidence="2 3" key="1">
    <citation type="submission" date="2024-04" db="EMBL/GenBank/DDBJ databases">
        <authorList>
            <person name="Waldvogel A.-M."/>
            <person name="Schoenle A."/>
        </authorList>
    </citation>
    <scope>NUCLEOTIDE SEQUENCE [LARGE SCALE GENOMIC DNA]</scope>
</reference>
<dbReference type="Proteomes" id="UP001497482">
    <property type="component" value="Chromosome 21"/>
</dbReference>
<name>A0AAV2LB58_KNICA</name>
<sequence length="102" mass="10872">MKKALEGISSLPLPKPSASRPASLARIPTEEAPTGNPNRQRAGVIHHVRLSGDIRGGMNNKGAEAQSISSIWTRHDCSGRARGPQKTKRAHPPCAAPPQKEP</sequence>
<feature type="region of interest" description="Disordered" evidence="1">
    <location>
        <begin position="1"/>
        <end position="102"/>
    </location>
</feature>
<proteinExistence type="predicted"/>
<protein>
    <submittedName>
        <fullName evidence="2">Uncharacterized protein</fullName>
    </submittedName>
</protein>
<dbReference type="AlphaFoldDB" id="A0AAV2LB58"/>
<evidence type="ECO:0000256" key="1">
    <source>
        <dbReference type="SAM" id="MobiDB-lite"/>
    </source>
</evidence>
<organism evidence="2 3">
    <name type="scientific">Knipowitschia caucasica</name>
    <name type="common">Caucasian dwarf goby</name>
    <name type="synonym">Pomatoschistus caucasicus</name>
    <dbReference type="NCBI Taxonomy" id="637954"/>
    <lineage>
        <taxon>Eukaryota</taxon>
        <taxon>Metazoa</taxon>
        <taxon>Chordata</taxon>
        <taxon>Craniata</taxon>
        <taxon>Vertebrata</taxon>
        <taxon>Euteleostomi</taxon>
        <taxon>Actinopterygii</taxon>
        <taxon>Neopterygii</taxon>
        <taxon>Teleostei</taxon>
        <taxon>Neoteleostei</taxon>
        <taxon>Acanthomorphata</taxon>
        <taxon>Gobiaria</taxon>
        <taxon>Gobiiformes</taxon>
        <taxon>Gobioidei</taxon>
        <taxon>Gobiidae</taxon>
        <taxon>Gobiinae</taxon>
        <taxon>Knipowitschia</taxon>
    </lineage>
</organism>
<gene>
    <name evidence="2" type="ORF">KC01_LOCUS25394</name>
</gene>
<evidence type="ECO:0000313" key="2">
    <source>
        <dbReference type="EMBL" id="CAL1596769.1"/>
    </source>
</evidence>
<accession>A0AAV2LB58</accession>
<keyword evidence="3" id="KW-1185">Reference proteome</keyword>